<feature type="compositionally biased region" description="Basic and acidic residues" evidence="1">
    <location>
        <begin position="663"/>
        <end position="672"/>
    </location>
</feature>
<keyword evidence="2" id="KW-0732">Signal</keyword>
<dbReference type="EMBL" id="JARZHI010000028">
    <property type="protein sequence ID" value="MDI1433274.1"/>
    <property type="molecule type" value="Genomic_DNA"/>
</dbReference>
<accession>A0ABT6NY61</accession>
<protein>
    <recommendedName>
        <fullName evidence="5">DUF3352 domain-containing protein</fullName>
    </recommendedName>
</protein>
<proteinExistence type="predicted"/>
<feature type="region of interest" description="Disordered" evidence="1">
    <location>
        <begin position="655"/>
        <end position="679"/>
    </location>
</feature>
<dbReference type="RefSeq" id="WP_136966633.1">
    <property type="nucleotide sequence ID" value="NZ_JARZHI010000028.1"/>
</dbReference>
<evidence type="ECO:0008006" key="5">
    <source>
        <dbReference type="Google" id="ProtNLM"/>
    </source>
</evidence>
<sequence>MAMRRVRGLFFAVGLSALVSCGGAAVQTPPETGGGATSDVAVVAPPAPTTTAPAPAKAAALDPPQKVDSLLRLVPRDAVLVANVPPPEKALAAMDPALRAGLLSELAGGLSGKLGLAPALVADLVKSFEGAVVFAGPATPDGPPEPMDRFCYAARMNDRALVTKALDALGAEKMERGIFVVRSPKGLEVMHGAWIEGSRALVGCLRKENLRDAFEVGHGRAPSVEGSALLVKERAGDPFVAVDLHGMGAGTKSPPEPGSRLFVALVGQPQGLGLDLRFSGYGPDFPALGSVLDAAPQVLMPKLPEGALAAIGLSTERSSGKTVTDVLEVVLGRSISHDGAQRLLKRELGDLGIELADFEKALGGEVVVGLYRDPKQPFSFDDASDDPAKDMAALVVLSIKDAYAQKTIFSTAQANTKGNKKITAKGDSFTRDSAGGTVVHIESRPGFVVLGLGNKKVALDAVRRFGKDPNTLATNPAFLTARAKEKAASHMLLFFDPALARLISDPTSGAKPGTRVGGGSMLSLVLFPSDRGLELAATGDGAAELLGIGAALAVNGVRRYTASAKAVEARSTVSMLARAAVAAYEREQADAKPGTHRLCKSATPVPSVVPRDTTYLPSGKPGQDFEQGDTTSGWRCLQVSLVQPIRYQYEYRAGGNYKGPKRGGPDPGKDGFEVSAEGDLDGDGKTSLFTMTGKIQNGTVVLSTQMFLSDQLE</sequence>
<feature type="chain" id="PRO_5046862900" description="DUF3352 domain-containing protein" evidence="2">
    <location>
        <begin position="25"/>
        <end position="713"/>
    </location>
</feature>
<organism evidence="3 4">
    <name type="scientific">Polyangium sorediatum</name>
    <dbReference type="NCBI Taxonomy" id="889274"/>
    <lineage>
        <taxon>Bacteria</taxon>
        <taxon>Pseudomonadati</taxon>
        <taxon>Myxococcota</taxon>
        <taxon>Polyangia</taxon>
        <taxon>Polyangiales</taxon>
        <taxon>Polyangiaceae</taxon>
        <taxon>Polyangium</taxon>
    </lineage>
</organism>
<feature type="signal peptide" evidence="2">
    <location>
        <begin position="1"/>
        <end position="24"/>
    </location>
</feature>
<gene>
    <name evidence="3" type="ORF">QHF89_27505</name>
</gene>
<evidence type="ECO:0000256" key="2">
    <source>
        <dbReference type="SAM" id="SignalP"/>
    </source>
</evidence>
<keyword evidence="4" id="KW-1185">Reference proteome</keyword>
<evidence type="ECO:0000313" key="3">
    <source>
        <dbReference type="EMBL" id="MDI1433274.1"/>
    </source>
</evidence>
<dbReference type="Proteomes" id="UP001160301">
    <property type="component" value="Unassembled WGS sequence"/>
</dbReference>
<evidence type="ECO:0000256" key="1">
    <source>
        <dbReference type="SAM" id="MobiDB-lite"/>
    </source>
</evidence>
<name>A0ABT6NY61_9BACT</name>
<reference evidence="3 4" key="1">
    <citation type="submission" date="2023-04" db="EMBL/GenBank/DDBJ databases">
        <title>The genome sequence of Polyangium sorediatum DSM14670.</title>
        <authorList>
            <person name="Zhang X."/>
        </authorList>
    </citation>
    <scope>NUCLEOTIDE SEQUENCE [LARGE SCALE GENOMIC DNA]</scope>
    <source>
        <strain evidence="3 4">DSM 14670</strain>
    </source>
</reference>
<comment type="caution">
    <text evidence="3">The sequence shown here is derived from an EMBL/GenBank/DDBJ whole genome shotgun (WGS) entry which is preliminary data.</text>
</comment>
<evidence type="ECO:0000313" key="4">
    <source>
        <dbReference type="Proteomes" id="UP001160301"/>
    </source>
</evidence>
<dbReference type="PROSITE" id="PS51257">
    <property type="entry name" value="PROKAR_LIPOPROTEIN"/>
    <property type="match status" value="1"/>
</dbReference>
<feature type="region of interest" description="Disordered" evidence="1">
    <location>
        <begin position="609"/>
        <end position="629"/>
    </location>
</feature>